<dbReference type="InterPro" id="IPR001138">
    <property type="entry name" value="Zn2Cys6_DnaBD"/>
</dbReference>
<dbReference type="Gene3D" id="4.10.240.10">
    <property type="entry name" value="Zn(2)-C6 fungal-type DNA-binding domain"/>
    <property type="match status" value="1"/>
</dbReference>
<keyword evidence="3" id="KW-0805">Transcription regulation</keyword>
<proteinExistence type="predicted"/>
<accession>A0A8K0WU71</accession>
<dbReference type="GO" id="GO:0008270">
    <property type="term" value="F:zinc ion binding"/>
    <property type="evidence" value="ECO:0007669"/>
    <property type="project" value="InterPro"/>
</dbReference>
<comment type="subcellular location">
    <subcellularLocation>
        <location evidence="1">Nucleus</location>
    </subcellularLocation>
</comment>
<gene>
    <name evidence="8" type="ORF">B0I35DRAFT_449391</name>
</gene>
<evidence type="ECO:0000313" key="9">
    <source>
        <dbReference type="Proteomes" id="UP000813444"/>
    </source>
</evidence>
<dbReference type="Pfam" id="PF04082">
    <property type="entry name" value="Fungal_trans"/>
    <property type="match status" value="1"/>
</dbReference>
<dbReference type="SMART" id="SM00906">
    <property type="entry name" value="Fungal_trans"/>
    <property type="match status" value="1"/>
</dbReference>
<evidence type="ECO:0000256" key="3">
    <source>
        <dbReference type="ARBA" id="ARBA00023015"/>
    </source>
</evidence>
<feature type="compositionally biased region" description="Polar residues" evidence="6">
    <location>
        <begin position="147"/>
        <end position="160"/>
    </location>
</feature>
<dbReference type="Proteomes" id="UP000813444">
    <property type="component" value="Unassembled WGS sequence"/>
</dbReference>
<dbReference type="GO" id="GO:0000981">
    <property type="term" value="F:DNA-binding transcription factor activity, RNA polymerase II-specific"/>
    <property type="evidence" value="ECO:0007669"/>
    <property type="project" value="InterPro"/>
</dbReference>
<reference evidence="8" key="1">
    <citation type="journal article" date="2021" name="Nat. Commun.">
        <title>Genetic determinants of endophytism in the Arabidopsis root mycobiome.</title>
        <authorList>
            <person name="Mesny F."/>
            <person name="Miyauchi S."/>
            <person name="Thiergart T."/>
            <person name="Pickel B."/>
            <person name="Atanasova L."/>
            <person name="Karlsson M."/>
            <person name="Huettel B."/>
            <person name="Barry K.W."/>
            <person name="Haridas S."/>
            <person name="Chen C."/>
            <person name="Bauer D."/>
            <person name="Andreopoulos W."/>
            <person name="Pangilinan J."/>
            <person name="LaButti K."/>
            <person name="Riley R."/>
            <person name="Lipzen A."/>
            <person name="Clum A."/>
            <person name="Drula E."/>
            <person name="Henrissat B."/>
            <person name="Kohler A."/>
            <person name="Grigoriev I.V."/>
            <person name="Martin F.M."/>
            <person name="Hacquard S."/>
        </authorList>
    </citation>
    <scope>NUCLEOTIDE SEQUENCE</scope>
    <source>
        <strain evidence="8">MPI-CAGE-CH-0235</strain>
    </source>
</reference>
<evidence type="ECO:0000313" key="8">
    <source>
        <dbReference type="EMBL" id="KAH7324424.1"/>
    </source>
</evidence>
<evidence type="ECO:0000256" key="1">
    <source>
        <dbReference type="ARBA" id="ARBA00004123"/>
    </source>
</evidence>
<dbReference type="SMART" id="SM00066">
    <property type="entry name" value="GAL4"/>
    <property type="match status" value="1"/>
</dbReference>
<evidence type="ECO:0000256" key="6">
    <source>
        <dbReference type="SAM" id="MobiDB-lite"/>
    </source>
</evidence>
<dbReference type="InterPro" id="IPR050815">
    <property type="entry name" value="TF_fung"/>
</dbReference>
<dbReference type="PANTHER" id="PTHR47338">
    <property type="entry name" value="ZN(II)2CYS6 TRANSCRIPTION FACTOR (EUROFUNG)-RELATED"/>
    <property type="match status" value="1"/>
</dbReference>
<comment type="caution">
    <text evidence="8">The sequence shown here is derived from an EMBL/GenBank/DDBJ whole genome shotgun (WGS) entry which is preliminary data.</text>
</comment>
<feature type="region of interest" description="Disordered" evidence="6">
    <location>
        <begin position="114"/>
        <end position="160"/>
    </location>
</feature>
<dbReference type="InterPro" id="IPR036864">
    <property type="entry name" value="Zn2-C6_fun-type_DNA-bd_sf"/>
</dbReference>
<sequence length="757" mass="83846">MAEDDPNSGLSHDEASSVEDHEPGLNDSGASQSRKRKRVREKHAKTSCELCKARKVKCDRAEPACSWCAGHNRTCVYLERQKPGSRIGFTLELEAKVNRIDALLQALGRRVEEHISQDQNSHTHIHSPSVNSAHTPSQLEGLRQHEAPTSSTPAKSAVGSTSYIHGSDGFSALHDGARPLSQPSLGFTAANGLDKQSTPSPSISIPQRPSSHLPPLAEFPPHDMVYTLVDLYFKHCNTWCPILDRKTTFAVFFGSTSMEEADRILLHAIVATTLRFFKDPRLPPDMRAHYHAVSRQAVQVYCLERVSVPALRALVILCLDELGTSNGPRSWNLLALSAQNVRQLGLCDESSVYLTPELSDPSSSDPLQRVVPGQPDSWIEDEGRRRLCWMVYLLDRYATLGTTSFDFFIDDTRMKRLLPCSYDLFSRNVPVDTRSSTATNGSHGVAEYAVNRPDNLGSFSYHCEMLKIVSRVHDFLKTPIDITSAPDMAAWRNTYRMLDASLDSWLQSLPSEYSRISALCHSDPASRVANWFMLHSAYVVAVVRLHSSAAYPTVRSDIFVPSHYAMQRCLSAVQSLGDIAQDVSEANGLDLLGPPFAFSLWVAARLLLVHAATTGGPVDPRIEFFIETLTYVGQYWDVANRYAKILVRVVQRARQGELDLTAMRKSAYDLATLTSSARQSGTEPTSSQTASPSELHHIDVFDFFNYPKVAQPLSRTTGSQAYLALPHHMPAMNDGISRSGVPDPESDWLRFGGTYGS</sequence>
<dbReference type="PANTHER" id="PTHR47338:SF28">
    <property type="entry name" value="C6 TRANSCRIPTION FACTOR"/>
    <property type="match status" value="1"/>
</dbReference>
<feature type="compositionally biased region" description="Basic residues" evidence="6">
    <location>
        <begin position="33"/>
        <end position="42"/>
    </location>
</feature>
<evidence type="ECO:0000256" key="4">
    <source>
        <dbReference type="ARBA" id="ARBA00023163"/>
    </source>
</evidence>
<feature type="compositionally biased region" description="Polar residues" evidence="6">
    <location>
        <begin position="117"/>
        <end position="138"/>
    </location>
</feature>
<dbReference type="PROSITE" id="PS00463">
    <property type="entry name" value="ZN2_CY6_FUNGAL_1"/>
    <property type="match status" value="1"/>
</dbReference>
<feature type="region of interest" description="Disordered" evidence="6">
    <location>
        <begin position="1"/>
        <end position="42"/>
    </location>
</feature>
<keyword evidence="5" id="KW-0539">Nucleus</keyword>
<evidence type="ECO:0000259" key="7">
    <source>
        <dbReference type="PROSITE" id="PS50048"/>
    </source>
</evidence>
<feature type="compositionally biased region" description="Low complexity" evidence="6">
    <location>
        <begin position="196"/>
        <end position="211"/>
    </location>
</feature>
<dbReference type="CDD" id="cd00067">
    <property type="entry name" value="GAL4"/>
    <property type="match status" value="1"/>
</dbReference>
<dbReference type="AlphaFoldDB" id="A0A8K0WU71"/>
<name>A0A8K0WU71_9HYPO</name>
<protein>
    <submittedName>
        <fullName evidence="8">Fungal-specific transcription factor domain-containing protein</fullName>
    </submittedName>
</protein>
<dbReference type="InterPro" id="IPR007219">
    <property type="entry name" value="XnlR_reg_dom"/>
</dbReference>
<feature type="compositionally biased region" description="Basic and acidic residues" evidence="6">
    <location>
        <begin position="11"/>
        <end position="24"/>
    </location>
</feature>
<dbReference type="Pfam" id="PF00172">
    <property type="entry name" value="Zn_clus"/>
    <property type="match status" value="1"/>
</dbReference>
<dbReference type="SUPFAM" id="SSF57701">
    <property type="entry name" value="Zn2/Cys6 DNA-binding domain"/>
    <property type="match status" value="1"/>
</dbReference>
<evidence type="ECO:0000256" key="5">
    <source>
        <dbReference type="ARBA" id="ARBA00023242"/>
    </source>
</evidence>
<dbReference type="GO" id="GO:0006351">
    <property type="term" value="P:DNA-templated transcription"/>
    <property type="evidence" value="ECO:0007669"/>
    <property type="project" value="InterPro"/>
</dbReference>
<evidence type="ECO:0000256" key="2">
    <source>
        <dbReference type="ARBA" id="ARBA00022723"/>
    </source>
</evidence>
<dbReference type="GO" id="GO:0003677">
    <property type="term" value="F:DNA binding"/>
    <property type="evidence" value="ECO:0007669"/>
    <property type="project" value="InterPro"/>
</dbReference>
<feature type="domain" description="Zn(2)-C6 fungal-type" evidence="7">
    <location>
        <begin position="47"/>
        <end position="77"/>
    </location>
</feature>
<dbReference type="PROSITE" id="PS50048">
    <property type="entry name" value="ZN2_CY6_FUNGAL_2"/>
    <property type="match status" value="1"/>
</dbReference>
<keyword evidence="2" id="KW-0479">Metal-binding</keyword>
<organism evidence="8 9">
    <name type="scientific">Stachybotrys elegans</name>
    <dbReference type="NCBI Taxonomy" id="80388"/>
    <lineage>
        <taxon>Eukaryota</taxon>
        <taxon>Fungi</taxon>
        <taxon>Dikarya</taxon>
        <taxon>Ascomycota</taxon>
        <taxon>Pezizomycotina</taxon>
        <taxon>Sordariomycetes</taxon>
        <taxon>Hypocreomycetidae</taxon>
        <taxon>Hypocreales</taxon>
        <taxon>Stachybotryaceae</taxon>
        <taxon>Stachybotrys</taxon>
    </lineage>
</organism>
<dbReference type="GO" id="GO:0005634">
    <property type="term" value="C:nucleus"/>
    <property type="evidence" value="ECO:0007669"/>
    <property type="project" value="UniProtKB-SubCell"/>
</dbReference>
<keyword evidence="4" id="KW-0804">Transcription</keyword>
<feature type="region of interest" description="Disordered" evidence="6">
    <location>
        <begin position="184"/>
        <end position="216"/>
    </location>
</feature>
<dbReference type="OrthoDB" id="5376052at2759"/>
<dbReference type="CDD" id="cd12148">
    <property type="entry name" value="fungal_TF_MHR"/>
    <property type="match status" value="1"/>
</dbReference>
<dbReference type="EMBL" id="JAGPNK010000003">
    <property type="protein sequence ID" value="KAH7324424.1"/>
    <property type="molecule type" value="Genomic_DNA"/>
</dbReference>
<keyword evidence="9" id="KW-1185">Reference proteome</keyword>